<feature type="non-terminal residue" evidence="1">
    <location>
        <position position="42"/>
    </location>
</feature>
<sequence>MKYMQKIVLVCLLIAGLFAAKKSDYAKVLSSDIQTTVIEFKL</sequence>
<evidence type="ECO:0000313" key="1">
    <source>
        <dbReference type="EMBL" id="SVE44996.1"/>
    </source>
</evidence>
<gene>
    <name evidence="1" type="ORF">METZ01_LOCUS497850</name>
</gene>
<dbReference type="AlphaFoldDB" id="A0A383DKG7"/>
<name>A0A383DKG7_9ZZZZ</name>
<proteinExistence type="predicted"/>
<organism evidence="1">
    <name type="scientific">marine metagenome</name>
    <dbReference type="NCBI Taxonomy" id="408172"/>
    <lineage>
        <taxon>unclassified sequences</taxon>
        <taxon>metagenomes</taxon>
        <taxon>ecological metagenomes</taxon>
    </lineage>
</organism>
<dbReference type="EMBL" id="UINC01218109">
    <property type="protein sequence ID" value="SVE44996.1"/>
    <property type="molecule type" value="Genomic_DNA"/>
</dbReference>
<reference evidence="1" key="1">
    <citation type="submission" date="2018-05" db="EMBL/GenBank/DDBJ databases">
        <authorList>
            <person name="Lanie J.A."/>
            <person name="Ng W.-L."/>
            <person name="Kazmierczak K.M."/>
            <person name="Andrzejewski T.M."/>
            <person name="Davidsen T.M."/>
            <person name="Wayne K.J."/>
            <person name="Tettelin H."/>
            <person name="Glass J.I."/>
            <person name="Rusch D."/>
            <person name="Podicherti R."/>
            <person name="Tsui H.-C.T."/>
            <person name="Winkler M.E."/>
        </authorList>
    </citation>
    <scope>NUCLEOTIDE SEQUENCE</scope>
</reference>
<accession>A0A383DKG7</accession>
<protein>
    <submittedName>
        <fullName evidence="1">Uncharacterized protein</fullName>
    </submittedName>
</protein>